<comment type="caution">
    <text evidence="1">The sequence shown here is derived from an EMBL/GenBank/DDBJ whole genome shotgun (WGS) entry which is preliminary data.</text>
</comment>
<accession>A0A433JK61</accession>
<reference evidence="1 2" key="1">
    <citation type="submission" date="2018-12" db="EMBL/GenBank/DDBJ databases">
        <title>Legionella sp,whole genome shotgun sequence.</title>
        <authorList>
            <person name="Wu H."/>
        </authorList>
    </citation>
    <scope>NUCLEOTIDE SEQUENCE [LARGE SCALE GENOMIC DNA]</scope>
    <source>
        <strain evidence="2">km714</strain>
    </source>
</reference>
<dbReference type="EMBL" id="RZGR01000010">
    <property type="protein sequence ID" value="RUQ88856.1"/>
    <property type="molecule type" value="Genomic_DNA"/>
</dbReference>
<dbReference type="InterPro" id="IPR002816">
    <property type="entry name" value="TraB/PrgY/GumN_fam"/>
</dbReference>
<proteinExistence type="predicted"/>
<dbReference type="RefSeq" id="WP_126953319.1">
    <property type="nucleotide sequence ID" value="NZ_RZGR01000010.1"/>
</dbReference>
<name>A0A433JK61_9GAMM</name>
<dbReference type="Pfam" id="PF01963">
    <property type="entry name" value="TraB_PrgY_gumN"/>
    <property type="match status" value="1"/>
</dbReference>
<organism evidence="1 2">
    <name type="scientific">Legionella septentrionalis</name>
    <dbReference type="NCBI Taxonomy" id="2498109"/>
    <lineage>
        <taxon>Bacteria</taxon>
        <taxon>Pseudomonadati</taxon>
        <taxon>Pseudomonadota</taxon>
        <taxon>Gammaproteobacteria</taxon>
        <taxon>Legionellales</taxon>
        <taxon>Legionellaceae</taxon>
        <taxon>Legionella</taxon>
    </lineage>
</organism>
<evidence type="ECO:0008006" key="3">
    <source>
        <dbReference type="Google" id="ProtNLM"/>
    </source>
</evidence>
<evidence type="ECO:0000313" key="1">
    <source>
        <dbReference type="EMBL" id="RUQ88856.1"/>
    </source>
</evidence>
<protein>
    <recommendedName>
        <fullName evidence="3">TraB/GumN family protein</fullName>
    </recommendedName>
</protein>
<gene>
    <name evidence="1" type="ORF">EKM59_04785</name>
</gene>
<keyword evidence="2" id="KW-1185">Reference proteome</keyword>
<dbReference type="AlphaFoldDB" id="A0A433JK61"/>
<sequence>MQQPESLKAAVPWLFRASKDEKQILILGTCHAHTLDVFSPQIQSLLCKPKKLLMERINFSVPEMVKDFIKLPLKIYKRKVAEESRFLKLSSAEQTFIKEKILHHLQFELRQIGEDLANVKDELIFGMIHGIYTQTDGINSMDVQLREEYKKAGKAIVGLEESSDLFSQILHFYARNFAQSTDSLSTVLQTLVQRVGAARKNYLKKDFLCETSSIPVAKRNQNWFYRILQELAEDSNMLLAVGLAHLTEKTAGLLSWFRSQGYAIELADNEGNFRVFSMQVYSAGAEVGIMISQNFFSLPAYEPYQFTGKLEEASDLQLQILVTKNQTNPAYIMAIAAEAIRRAQASPEKVWIVHNVIGHCANPELKEEIENRFKQIASYKPY</sequence>
<dbReference type="Proteomes" id="UP000288012">
    <property type="component" value="Unassembled WGS sequence"/>
</dbReference>
<evidence type="ECO:0000313" key="2">
    <source>
        <dbReference type="Proteomes" id="UP000288012"/>
    </source>
</evidence>